<dbReference type="PROSITE" id="PS50109">
    <property type="entry name" value="HIS_KIN"/>
    <property type="match status" value="1"/>
</dbReference>
<feature type="domain" description="Histidine kinase" evidence="7">
    <location>
        <begin position="249"/>
        <end position="460"/>
    </location>
</feature>
<sequence length="472" mass="52000">MSKTSLLSRDALVETLAKYIGPGEASKELEKVYSSLGLEKKSKLSSEDLERVMGAIKNSLGKEVGGAMAYAVVTDRLEINPQDIGRFYESFYRMRKQLLERQKNEHNLNEELTRLKEMYENVSRSIPIGLCSVDMNHQITTWNRAMESLTDISFEDAIGSPASKIILAYEPLMKKALKLKDVVKKSRFEKAINDGGKRIESLTISPLVDRFDVLRGLVVAVQDVTELVELEENVMRAEKLASVGRLAAGVAHEVGNPLTSISALVQELAVDDGKDEVFRKESLALIAHHIKRISDILNSLVDFSRKKDISFSPCSISQIINDSYPLVKLDKNNSKKEITLDVDENLPPVYCDPAQIEQVMVNLLFNAADATEEKGSITIKAFLASSASISISVKDDGLGMEKETIKQAFTPFFTTKPVGKGTGLGLYACFSILENHNSRLHFSSVVGQGTVAEFKLPVARPGKAGAEPSQDI</sequence>
<dbReference type="InterPro" id="IPR035965">
    <property type="entry name" value="PAS-like_dom_sf"/>
</dbReference>
<dbReference type="GO" id="GO:0000155">
    <property type="term" value="F:phosphorelay sensor kinase activity"/>
    <property type="evidence" value="ECO:0007669"/>
    <property type="project" value="InterPro"/>
</dbReference>
<dbReference type="InterPro" id="IPR000014">
    <property type="entry name" value="PAS"/>
</dbReference>
<evidence type="ECO:0000256" key="4">
    <source>
        <dbReference type="ARBA" id="ARBA00022777"/>
    </source>
</evidence>
<evidence type="ECO:0000259" key="8">
    <source>
        <dbReference type="PROSITE" id="PS50113"/>
    </source>
</evidence>
<evidence type="ECO:0000256" key="1">
    <source>
        <dbReference type="ARBA" id="ARBA00022553"/>
    </source>
</evidence>
<dbReference type="InterPro" id="IPR005467">
    <property type="entry name" value="His_kinase_dom"/>
</dbReference>
<dbReference type="InterPro" id="IPR000700">
    <property type="entry name" value="PAS-assoc_C"/>
</dbReference>
<dbReference type="Gene3D" id="3.30.450.20">
    <property type="entry name" value="PAS domain"/>
    <property type="match status" value="1"/>
</dbReference>
<dbReference type="Gene3D" id="1.10.287.130">
    <property type="match status" value="1"/>
</dbReference>
<evidence type="ECO:0000256" key="5">
    <source>
        <dbReference type="ARBA" id="ARBA00022840"/>
    </source>
</evidence>
<evidence type="ECO:0000259" key="7">
    <source>
        <dbReference type="PROSITE" id="PS50109"/>
    </source>
</evidence>
<name>A0A3B1CY17_9ZZZZ</name>
<accession>A0A3B1CY17</accession>
<dbReference type="EMBL" id="UOGA01000265">
    <property type="protein sequence ID" value="VAX24175.1"/>
    <property type="molecule type" value="Genomic_DNA"/>
</dbReference>
<evidence type="ECO:0000256" key="3">
    <source>
        <dbReference type="ARBA" id="ARBA00022741"/>
    </source>
</evidence>
<dbReference type="InterPro" id="IPR013767">
    <property type="entry name" value="PAS_fold"/>
</dbReference>
<dbReference type="SMART" id="SM00091">
    <property type="entry name" value="PAS"/>
    <property type="match status" value="1"/>
</dbReference>
<dbReference type="NCBIfam" id="TIGR00229">
    <property type="entry name" value="sensory_box"/>
    <property type="match status" value="1"/>
</dbReference>
<reference evidence="9" key="1">
    <citation type="submission" date="2018-06" db="EMBL/GenBank/DDBJ databases">
        <authorList>
            <person name="Zhirakovskaya E."/>
        </authorList>
    </citation>
    <scope>NUCLEOTIDE SEQUENCE</scope>
</reference>
<dbReference type="InterPro" id="IPR036097">
    <property type="entry name" value="HisK_dim/P_sf"/>
</dbReference>
<protein>
    <submittedName>
        <fullName evidence="9">Uncharacterized protein</fullName>
    </submittedName>
</protein>
<dbReference type="SMART" id="SM00387">
    <property type="entry name" value="HATPase_c"/>
    <property type="match status" value="1"/>
</dbReference>
<dbReference type="CDD" id="cd00082">
    <property type="entry name" value="HisKA"/>
    <property type="match status" value="1"/>
</dbReference>
<dbReference type="Pfam" id="PF00512">
    <property type="entry name" value="HisKA"/>
    <property type="match status" value="1"/>
</dbReference>
<dbReference type="GO" id="GO:0006355">
    <property type="term" value="P:regulation of DNA-templated transcription"/>
    <property type="evidence" value="ECO:0007669"/>
    <property type="project" value="InterPro"/>
</dbReference>
<keyword evidence="3" id="KW-0547">Nucleotide-binding</keyword>
<dbReference type="InterPro" id="IPR003594">
    <property type="entry name" value="HATPase_dom"/>
</dbReference>
<evidence type="ECO:0000256" key="2">
    <source>
        <dbReference type="ARBA" id="ARBA00022679"/>
    </source>
</evidence>
<keyword evidence="1" id="KW-0597">Phosphoprotein</keyword>
<dbReference type="Gene3D" id="3.30.565.10">
    <property type="entry name" value="Histidine kinase-like ATPase, C-terminal domain"/>
    <property type="match status" value="1"/>
</dbReference>
<dbReference type="Pfam" id="PF02518">
    <property type="entry name" value="HATPase_c"/>
    <property type="match status" value="1"/>
</dbReference>
<dbReference type="InterPro" id="IPR003661">
    <property type="entry name" value="HisK_dim/P_dom"/>
</dbReference>
<dbReference type="AlphaFoldDB" id="A0A3B1CY17"/>
<dbReference type="SUPFAM" id="SSF55874">
    <property type="entry name" value="ATPase domain of HSP90 chaperone/DNA topoisomerase II/histidine kinase"/>
    <property type="match status" value="1"/>
</dbReference>
<dbReference type="PROSITE" id="PS50113">
    <property type="entry name" value="PAC"/>
    <property type="match status" value="1"/>
</dbReference>
<gene>
    <name evidence="9" type="ORF">MNBD_NITROSPINAE04-507</name>
</gene>
<evidence type="ECO:0000313" key="9">
    <source>
        <dbReference type="EMBL" id="VAX24175.1"/>
    </source>
</evidence>
<keyword evidence="2" id="KW-0808">Transferase</keyword>
<dbReference type="InterPro" id="IPR004358">
    <property type="entry name" value="Sig_transdc_His_kin-like_C"/>
</dbReference>
<keyword evidence="6" id="KW-0902">Two-component regulatory system</keyword>
<dbReference type="PANTHER" id="PTHR43065">
    <property type="entry name" value="SENSOR HISTIDINE KINASE"/>
    <property type="match status" value="1"/>
</dbReference>
<evidence type="ECO:0000256" key="6">
    <source>
        <dbReference type="ARBA" id="ARBA00023012"/>
    </source>
</evidence>
<dbReference type="PANTHER" id="PTHR43065:SF10">
    <property type="entry name" value="PEROXIDE STRESS-ACTIVATED HISTIDINE KINASE MAK3"/>
    <property type="match status" value="1"/>
</dbReference>
<dbReference type="CDD" id="cd00130">
    <property type="entry name" value="PAS"/>
    <property type="match status" value="1"/>
</dbReference>
<dbReference type="SUPFAM" id="SSF47384">
    <property type="entry name" value="Homodimeric domain of signal transducing histidine kinase"/>
    <property type="match status" value="1"/>
</dbReference>
<dbReference type="PRINTS" id="PR00344">
    <property type="entry name" value="BCTRLSENSOR"/>
</dbReference>
<dbReference type="GO" id="GO:0005524">
    <property type="term" value="F:ATP binding"/>
    <property type="evidence" value="ECO:0007669"/>
    <property type="project" value="UniProtKB-KW"/>
</dbReference>
<dbReference type="SMART" id="SM00388">
    <property type="entry name" value="HisKA"/>
    <property type="match status" value="1"/>
</dbReference>
<dbReference type="SUPFAM" id="SSF55785">
    <property type="entry name" value="PYP-like sensor domain (PAS domain)"/>
    <property type="match status" value="1"/>
</dbReference>
<dbReference type="InterPro" id="IPR036890">
    <property type="entry name" value="HATPase_C_sf"/>
</dbReference>
<keyword evidence="5" id="KW-0067">ATP-binding</keyword>
<organism evidence="9">
    <name type="scientific">hydrothermal vent metagenome</name>
    <dbReference type="NCBI Taxonomy" id="652676"/>
    <lineage>
        <taxon>unclassified sequences</taxon>
        <taxon>metagenomes</taxon>
        <taxon>ecological metagenomes</taxon>
    </lineage>
</organism>
<feature type="domain" description="PAC" evidence="8">
    <location>
        <begin position="182"/>
        <end position="236"/>
    </location>
</feature>
<dbReference type="Pfam" id="PF00989">
    <property type="entry name" value="PAS"/>
    <property type="match status" value="1"/>
</dbReference>
<keyword evidence="4" id="KW-0418">Kinase</keyword>
<proteinExistence type="predicted"/>